<comment type="caution">
    <text evidence="1">The sequence shown here is derived from an EMBL/GenBank/DDBJ whole genome shotgun (WGS) entry which is preliminary data.</text>
</comment>
<gene>
    <name evidence="1" type="ORF">D5071_07685</name>
</gene>
<reference evidence="1 2" key="1">
    <citation type="submission" date="2018-09" db="EMBL/GenBank/DDBJ databases">
        <title>Phylogenetic diversity of Pectobacterium and Dickeya strains causing blackleg disease of potato in Morocco.</title>
        <authorList>
            <person name="Oulghazi S."/>
            <person name="Moumni M."/>
            <person name="Faure D."/>
        </authorList>
    </citation>
    <scope>NUCLEOTIDE SEQUENCE [LARGE SCALE GENOMIC DNA]</scope>
    <source>
        <strain evidence="1 2">S1.15.11.2D</strain>
    </source>
</reference>
<proteinExistence type="predicted"/>
<sequence>MTSDKDEIYRLVSELLHGIQHGDPVALVSFGVSPAIYEEMIEEWDRNTITGLCSTHRSSIPVMI</sequence>
<evidence type="ECO:0000313" key="1">
    <source>
        <dbReference type="EMBL" id="RJL52536.1"/>
    </source>
</evidence>
<name>A0A419AXW6_PECCA</name>
<evidence type="ECO:0000313" key="2">
    <source>
        <dbReference type="Proteomes" id="UP000283655"/>
    </source>
</evidence>
<accession>A0A419AXW6</accession>
<dbReference type="Proteomes" id="UP000283655">
    <property type="component" value="Unassembled WGS sequence"/>
</dbReference>
<dbReference type="EMBL" id="QZDH01000014">
    <property type="protein sequence ID" value="RJL52536.1"/>
    <property type="molecule type" value="Genomic_DNA"/>
</dbReference>
<dbReference type="AlphaFoldDB" id="A0A419AXW6"/>
<organism evidence="1 2">
    <name type="scientific">Pectobacterium carotovorum</name>
    <name type="common">Erwinia carotovora</name>
    <dbReference type="NCBI Taxonomy" id="554"/>
    <lineage>
        <taxon>Bacteria</taxon>
        <taxon>Pseudomonadati</taxon>
        <taxon>Pseudomonadota</taxon>
        <taxon>Gammaproteobacteria</taxon>
        <taxon>Enterobacterales</taxon>
        <taxon>Pectobacteriaceae</taxon>
        <taxon>Pectobacterium</taxon>
    </lineage>
</organism>
<protein>
    <submittedName>
        <fullName evidence="1">Uncharacterized protein</fullName>
    </submittedName>
</protein>
<dbReference type="RefSeq" id="WP_119873341.1">
    <property type="nucleotide sequence ID" value="NZ_QZDH01000014.1"/>
</dbReference>